<keyword evidence="3" id="KW-0325">Glycoprotein</keyword>
<dbReference type="PANTHER" id="PTHR44337">
    <property type="entry name" value="CARCINOEMBRYONIC ANTIGEN-RELATED CELL ADHESION MOLECULE 8"/>
    <property type="match status" value="1"/>
</dbReference>
<feature type="domain" description="Ig-like" evidence="8">
    <location>
        <begin position="307"/>
        <end position="399"/>
    </location>
</feature>
<keyword evidence="4" id="KW-0393">Immunoglobulin domain</keyword>
<evidence type="ECO:0000256" key="7">
    <source>
        <dbReference type="SAM" id="SignalP"/>
    </source>
</evidence>
<evidence type="ECO:0000313" key="10">
    <source>
        <dbReference type="Proteomes" id="UP001283361"/>
    </source>
</evidence>
<dbReference type="EMBL" id="JAWDGP010000593">
    <property type="protein sequence ID" value="KAK3799090.1"/>
    <property type="molecule type" value="Genomic_DNA"/>
</dbReference>
<evidence type="ECO:0000256" key="2">
    <source>
        <dbReference type="ARBA" id="ARBA00023157"/>
    </source>
</evidence>
<gene>
    <name evidence="9" type="ORF">RRG08_051369</name>
</gene>
<dbReference type="SMART" id="SM00409">
    <property type="entry name" value="IG"/>
    <property type="match status" value="3"/>
</dbReference>
<dbReference type="PANTHER" id="PTHR44337:SF20">
    <property type="entry name" value="CARCINOEMBRYONIC ANTIGEN-RELATED CELL ADHESION MOLECULE 5-RELATED"/>
    <property type="match status" value="1"/>
</dbReference>
<keyword evidence="1 7" id="KW-0732">Signal</keyword>
<dbReference type="PIRSF" id="PIRSF000615">
    <property type="entry name" value="TyrPK_CSF1-R"/>
    <property type="match status" value="1"/>
</dbReference>
<accession>A0AAE1B4K9</accession>
<dbReference type="AlphaFoldDB" id="A0AAE1B4K9"/>
<dbReference type="InterPro" id="IPR052598">
    <property type="entry name" value="IgSF_CEA-related"/>
</dbReference>
<feature type="compositionally biased region" description="Basic and acidic residues" evidence="5">
    <location>
        <begin position="437"/>
        <end position="456"/>
    </location>
</feature>
<keyword evidence="2" id="KW-1015">Disulfide bond</keyword>
<comment type="caution">
    <text evidence="9">The sequence shown here is derived from an EMBL/GenBank/DDBJ whole genome shotgun (WGS) entry which is preliminary data.</text>
</comment>
<proteinExistence type="predicted"/>
<dbReference type="Proteomes" id="UP001283361">
    <property type="component" value="Unassembled WGS sequence"/>
</dbReference>
<protein>
    <recommendedName>
        <fullName evidence="8">Ig-like domain-containing protein</fullName>
    </recommendedName>
</protein>
<sequence>MALFVQLTILALFVTLSYGNLEVSITPDVNELLIKGESAQVLKCSSSESGTLTWSYPKVNGVSSDHLEKTISENGQRRSIFEITNFTVPGEMHCEINTDGGNTYTDTIKLILVEERKVEPTYQYGNKSAILSCSIAWSESKPLSIEKVTWMRGDKAVSALPESGRFQTDSSNSLVIDDPKRGDIGLYTAVMKVKGVQTPYKCEVSFKEEKLDLNFSKSNATYVEKMEYAALSCTTNIGLEIKNVEWLKNDTHISKLENPDRFKVNPENYTLSIDSPKREDAGLYIARFTFEGLPEPHDCQVKFKCPPYVMDFTKSKNLIEKDKMELQCRVLGFPKAVVTWLKDDVPLNVSLDERIELHTLDGYKNARLVIKNIEFSDEGEYACHAFSSSFNQSDTKTITVRVKDKLAALWPFLGIVCEVIILCTIIFIYEKRRNKRAEQEENKAQEADGPSMEKKDGLRHRGNSGNPGA</sequence>
<feature type="region of interest" description="Disordered" evidence="5">
    <location>
        <begin position="437"/>
        <end position="469"/>
    </location>
</feature>
<evidence type="ECO:0000256" key="5">
    <source>
        <dbReference type="SAM" id="MobiDB-lite"/>
    </source>
</evidence>
<dbReference type="PROSITE" id="PS50835">
    <property type="entry name" value="IG_LIKE"/>
    <property type="match status" value="2"/>
</dbReference>
<organism evidence="9 10">
    <name type="scientific">Elysia crispata</name>
    <name type="common">lettuce slug</name>
    <dbReference type="NCBI Taxonomy" id="231223"/>
    <lineage>
        <taxon>Eukaryota</taxon>
        <taxon>Metazoa</taxon>
        <taxon>Spiralia</taxon>
        <taxon>Lophotrochozoa</taxon>
        <taxon>Mollusca</taxon>
        <taxon>Gastropoda</taxon>
        <taxon>Heterobranchia</taxon>
        <taxon>Euthyneura</taxon>
        <taxon>Panpulmonata</taxon>
        <taxon>Sacoglossa</taxon>
        <taxon>Placobranchoidea</taxon>
        <taxon>Plakobranchidae</taxon>
        <taxon>Elysia</taxon>
    </lineage>
</organism>
<dbReference type="InterPro" id="IPR036179">
    <property type="entry name" value="Ig-like_dom_sf"/>
</dbReference>
<dbReference type="Gene3D" id="2.60.40.10">
    <property type="entry name" value="Immunoglobulins"/>
    <property type="match status" value="3"/>
</dbReference>
<dbReference type="InterPro" id="IPR013098">
    <property type="entry name" value="Ig_I-set"/>
</dbReference>
<dbReference type="SUPFAM" id="SSF48726">
    <property type="entry name" value="Immunoglobulin"/>
    <property type="match status" value="3"/>
</dbReference>
<feature type="chain" id="PRO_5042289107" description="Ig-like domain-containing protein" evidence="7">
    <location>
        <begin position="20"/>
        <end position="469"/>
    </location>
</feature>
<feature type="signal peptide" evidence="7">
    <location>
        <begin position="1"/>
        <end position="19"/>
    </location>
</feature>
<dbReference type="InterPro" id="IPR013783">
    <property type="entry name" value="Ig-like_fold"/>
</dbReference>
<dbReference type="InterPro" id="IPR007110">
    <property type="entry name" value="Ig-like_dom"/>
</dbReference>
<feature type="domain" description="Ig-like" evidence="8">
    <location>
        <begin position="199"/>
        <end position="284"/>
    </location>
</feature>
<reference evidence="9" key="1">
    <citation type="journal article" date="2023" name="G3 (Bethesda)">
        <title>A reference genome for the long-term kleptoplast-retaining sea slug Elysia crispata morphotype clarki.</title>
        <authorList>
            <person name="Eastman K.E."/>
            <person name="Pendleton A.L."/>
            <person name="Shaikh M.A."/>
            <person name="Suttiyut T."/>
            <person name="Ogas R."/>
            <person name="Tomko P."/>
            <person name="Gavelis G."/>
            <person name="Widhalm J.R."/>
            <person name="Wisecaver J.H."/>
        </authorList>
    </citation>
    <scope>NUCLEOTIDE SEQUENCE</scope>
    <source>
        <strain evidence="9">ECLA1</strain>
    </source>
</reference>
<evidence type="ECO:0000259" key="8">
    <source>
        <dbReference type="PROSITE" id="PS50835"/>
    </source>
</evidence>
<keyword evidence="6" id="KW-0472">Membrane</keyword>
<evidence type="ECO:0000256" key="4">
    <source>
        <dbReference type="ARBA" id="ARBA00023319"/>
    </source>
</evidence>
<dbReference type="SMART" id="SM00408">
    <property type="entry name" value="IGc2"/>
    <property type="match status" value="1"/>
</dbReference>
<name>A0AAE1B4K9_9GAST</name>
<feature type="transmembrane region" description="Helical" evidence="6">
    <location>
        <begin position="408"/>
        <end position="429"/>
    </location>
</feature>
<dbReference type="Pfam" id="PF07679">
    <property type="entry name" value="I-set"/>
    <property type="match status" value="1"/>
</dbReference>
<evidence type="ECO:0000313" key="9">
    <source>
        <dbReference type="EMBL" id="KAK3799090.1"/>
    </source>
</evidence>
<evidence type="ECO:0000256" key="6">
    <source>
        <dbReference type="SAM" id="Phobius"/>
    </source>
</evidence>
<evidence type="ECO:0000256" key="3">
    <source>
        <dbReference type="ARBA" id="ARBA00023180"/>
    </source>
</evidence>
<dbReference type="CDD" id="cd00096">
    <property type="entry name" value="Ig"/>
    <property type="match status" value="1"/>
</dbReference>
<dbReference type="InterPro" id="IPR003598">
    <property type="entry name" value="Ig_sub2"/>
</dbReference>
<keyword evidence="6" id="KW-1133">Transmembrane helix</keyword>
<keyword evidence="10" id="KW-1185">Reference proteome</keyword>
<evidence type="ECO:0000256" key="1">
    <source>
        <dbReference type="ARBA" id="ARBA00022729"/>
    </source>
</evidence>
<keyword evidence="6" id="KW-0812">Transmembrane</keyword>
<dbReference type="InterPro" id="IPR003599">
    <property type="entry name" value="Ig_sub"/>
</dbReference>